<gene>
    <name evidence="3" type="ORF">JOE42_000741</name>
</gene>
<protein>
    <submittedName>
        <fullName evidence="3">Membrane protein</fullName>
    </submittedName>
</protein>
<sequence length="504" mass="53717">MTQDAGVRVDELPWLRLDKRMLLIHPVTELVRLLPVLLLSLVLGSQSGTHVWGLIVVVLLVGAAILRWFTTGYRIGSDDVQLRRGLFQKKVLSIPRGRIRSVDVRAGPLHRLLGLSILTVGTGQQKSDKADSFELNALASDLVPALREELLAGTGRTVGVDPVAVTEPAVTPEREIAHFRTGWVRFAPFTATGIVVVGAGFGLVFQSGFAGDIASSPALDDTCQAILRLGIVVAVVVAAALLLVVSSIVSVVRYLVVYGNLSVTDDGTRLRVGHGLLSTRHTTLDRDRLRGATLRRPLVLRWARGARLDAVMTGVSASEKESSLLLPPAPLPAARHTMDDVLAGLPESAPATVTLQKHGPAALRRRLTRAVGPVLLVAVALLVVRSTGRDVPIAAWIGVALLVVAAAALAFDRYAALGHRAHPGVLITEHGSLDRRRVVLDTDGVVAWGVRQTYFQRRAGVATIVAATAAGTGRYTVLDVPADHAWSIIESAQPGAGDAWVERP</sequence>
<dbReference type="EMBL" id="JAFBBK010000001">
    <property type="protein sequence ID" value="MBM7414008.1"/>
    <property type="molecule type" value="Genomic_DNA"/>
</dbReference>
<dbReference type="RefSeq" id="WP_307806148.1">
    <property type="nucleotide sequence ID" value="NZ_JAFBBK010000001.1"/>
</dbReference>
<keyword evidence="1" id="KW-0812">Transmembrane</keyword>
<proteinExistence type="predicted"/>
<feature type="transmembrane region" description="Helical" evidence="1">
    <location>
        <begin position="49"/>
        <end position="69"/>
    </location>
</feature>
<dbReference type="PANTHER" id="PTHR34473:SF2">
    <property type="entry name" value="UPF0699 TRANSMEMBRANE PROTEIN YDBT"/>
    <property type="match status" value="1"/>
</dbReference>
<organism evidence="3 4">
    <name type="scientific">Rhodococcoides corynebacterioides</name>
    <dbReference type="NCBI Taxonomy" id="53972"/>
    <lineage>
        <taxon>Bacteria</taxon>
        <taxon>Bacillati</taxon>
        <taxon>Actinomycetota</taxon>
        <taxon>Actinomycetes</taxon>
        <taxon>Mycobacteriales</taxon>
        <taxon>Nocardiaceae</taxon>
        <taxon>Rhodococcoides</taxon>
    </lineage>
</organism>
<dbReference type="InterPro" id="IPR014529">
    <property type="entry name" value="UCP026631"/>
</dbReference>
<keyword evidence="4" id="KW-1185">Reference proteome</keyword>
<reference evidence="3 4" key="1">
    <citation type="submission" date="2021-01" db="EMBL/GenBank/DDBJ databases">
        <title>Genomics of switchgrass bacterial isolates.</title>
        <authorList>
            <person name="Shade A."/>
        </authorList>
    </citation>
    <scope>NUCLEOTIDE SEQUENCE [LARGE SCALE GENOMIC DNA]</scope>
    <source>
        <strain evidence="3 4">PvP111</strain>
    </source>
</reference>
<keyword evidence="1" id="KW-0472">Membrane</keyword>
<dbReference type="PIRSF" id="PIRSF026631">
    <property type="entry name" value="UCP026631"/>
    <property type="match status" value="1"/>
</dbReference>
<name>A0ABS2KPX4_9NOCA</name>
<keyword evidence="1" id="KW-1133">Transmembrane helix</keyword>
<feature type="transmembrane region" description="Helical" evidence="1">
    <location>
        <begin position="21"/>
        <end position="43"/>
    </location>
</feature>
<dbReference type="Proteomes" id="UP000703038">
    <property type="component" value="Unassembled WGS sequence"/>
</dbReference>
<dbReference type="Pfam" id="PF03703">
    <property type="entry name" value="bPH_2"/>
    <property type="match status" value="2"/>
</dbReference>
<feature type="transmembrane region" description="Helical" evidence="1">
    <location>
        <begin position="225"/>
        <end position="245"/>
    </location>
</feature>
<evidence type="ECO:0000313" key="4">
    <source>
        <dbReference type="Proteomes" id="UP000703038"/>
    </source>
</evidence>
<feature type="transmembrane region" description="Helical" evidence="1">
    <location>
        <begin position="183"/>
        <end position="205"/>
    </location>
</feature>
<accession>A0ABS2KPX4</accession>
<feature type="transmembrane region" description="Helical" evidence="1">
    <location>
        <begin position="367"/>
        <end position="387"/>
    </location>
</feature>
<dbReference type="InterPro" id="IPR005182">
    <property type="entry name" value="YdbS-like_PH"/>
</dbReference>
<evidence type="ECO:0000256" key="1">
    <source>
        <dbReference type="SAM" id="Phobius"/>
    </source>
</evidence>
<feature type="domain" description="YdbS-like PH" evidence="2">
    <location>
        <begin position="425"/>
        <end position="481"/>
    </location>
</feature>
<evidence type="ECO:0000259" key="2">
    <source>
        <dbReference type="Pfam" id="PF03703"/>
    </source>
</evidence>
<comment type="caution">
    <text evidence="3">The sequence shown here is derived from an EMBL/GenBank/DDBJ whole genome shotgun (WGS) entry which is preliminary data.</text>
</comment>
<dbReference type="PANTHER" id="PTHR34473">
    <property type="entry name" value="UPF0699 TRANSMEMBRANE PROTEIN YDBS"/>
    <property type="match status" value="1"/>
</dbReference>
<feature type="domain" description="YdbS-like PH" evidence="2">
    <location>
        <begin position="68"/>
        <end position="141"/>
    </location>
</feature>
<feature type="transmembrane region" description="Helical" evidence="1">
    <location>
        <begin position="393"/>
        <end position="411"/>
    </location>
</feature>
<evidence type="ECO:0000313" key="3">
    <source>
        <dbReference type="EMBL" id="MBM7414008.1"/>
    </source>
</evidence>